<proteinExistence type="predicted"/>
<evidence type="ECO:0000313" key="2">
    <source>
        <dbReference type="EMBL" id="KFM21009.1"/>
    </source>
</evidence>
<evidence type="ECO:0000313" key="3">
    <source>
        <dbReference type="Proteomes" id="UP000029383"/>
    </source>
</evidence>
<keyword evidence="1" id="KW-0812">Transmembrane</keyword>
<name>A0A087S5K5_9ARCH</name>
<sequence length="47" mass="5778">MILFLIPTGIWIFAGVFCVLLYYTYRKQIHKKFKQNEYDESTIEEMR</sequence>
<dbReference type="Proteomes" id="UP000029383">
    <property type="component" value="Unassembled WGS sequence"/>
</dbReference>
<reference evidence="2 3" key="1">
    <citation type="submission" date="2014-06" db="EMBL/GenBank/DDBJ databases">
        <authorList>
            <person name="Ngugi D.K."/>
            <person name="Blom J."/>
            <person name="Alam I."/>
            <person name="Rashid M."/>
            <person name="Baalawi W."/>
            <person name="Zhang G."/>
            <person name="Hikmawan T."/>
            <person name="Guan Y."/>
            <person name="Antunes A."/>
            <person name="Siam R."/>
            <person name="El-Dorry H."/>
            <person name="Bajic V."/>
            <person name="Stingl U."/>
        </authorList>
    </citation>
    <scope>NUCLEOTIDE SEQUENCE [LARGE SCALE GENOMIC DNA]</scope>
    <source>
        <strain evidence="2">SCGC RSA3</strain>
    </source>
</reference>
<dbReference type="EMBL" id="JOTD01000001">
    <property type="protein sequence ID" value="KFM21009.1"/>
    <property type="molecule type" value="Genomic_DNA"/>
</dbReference>
<gene>
    <name evidence="2" type="ORF">SCCGRSA3_00016</name>
</gene>
<feature type="transmembrane region" description="Helical" evidence="1">
    <location>
        <begin position="6"/>
        <end position="25"/>
    </location>
</feature>
<protein>
    <submittedName>
        <fullName evidence="2">Uncharacterized protein</fullName>
    </submittedName>
</protein>
<evidence type="ECO:0000256" key="1">
    <source>
        <dbReference type="SAM" id="Phobius"/>
    </source>
</evidence>
<organism evidence="2 3">
    <name type="scientific">Marine Group I thaumarchaeote SCGC RSA3</name>
    <dbReference type="NCBI Taxonomy" id="1503183"/>
    <lineage>
        <taxon>Archaea</taxon>
        <taxon>Nitrososphaerota</taxon>
        <taxon>Marine Group I</taxon>
    </lineage>
</organism>
<comment type="caution">
    <text evidence="2">The sequence shown here is derived from an EMBL/GenBank/DDBJ whole genome shotgun (WGS) entry which is preliminary data.</text>
</comment>
<keyword evidence="1" id="KW-1133">Transmembrane helix</keyword>
<dbReference type="AlphaFoldDB" id="A0A087S5K5"/>
<keyword evidence="1" id="KW-0472">Membrane</keyword>
<keyword evidence="3" id="KW-1185">Reference proteome</keyword>
<accession>A0A087S5K5</accession>